<reference evidence="2 3" key="1">
    <citation type="submission" date="2012-01" db="EMBL/GenBank/DDBJ databases">
        <title>Improved High-Quality Draft sequence of Metallosphaera yellowstonensis MK1.</title>
        <authorList>
            <consortium name="US DOE Joint Genome Institute"/>
            <person name="Lucas S."/>
            <person name="Han J."/>
            <person name="Cheng J.-F."/>
            <person name="Goodwin L."/>
            <person name="Pitluck S."/>
            <person name="Peters L."/>
            <person name="Teshima H."/>
            <person name="Detter J.C."/>
            <person name="Han C."/>
            <person name="Tapia R."/>
            <person name="Land M."/>
            <person name="Hauser L."/>
            <person name="Kyrpides N."/>
            <person name="Kozubal M."/>
            <person name="Macur R.E."/>
            <person name="Jay Z."/>
            <person name="Inskeep W."/>
            <person name="Woyke T."/>
        </authorList>
    </citation>
    <scope>NUCLEOTIDE SEQUENCE [LARGE SCALE GENOMIC DNA]</scope>
    <source>
        <strain evidence="2 3">MK1</strain>
    </source>
</reference>
<dbReference type="SUPFAM" id="SSF56281">
    <property type="entry name" value="Metallo-hydrolase/oxidoreductase"/>
    <property type="match status" value="1"/>
</dbReference>
<accession>H2C654</accession>
<feature type="domain" description="Metallo-beta-lactamase" evidence="1">
    <location>
        <begin position="19"/>
        <end position="205"/>
    </location>
</feature>
<organism evidence="2 3">
    <name type="scientific">Metallosphaera yellowstonensis MK1</name>
    <dbReference type="NCBI Taxonomy" id="671065"/>
    <lineage>
        <taxon>Archaea</taxon>
        <taxon>Thermoproteota</taxon>
        <taxon>Thermoprotei</taxon>
        <taxon>Sulfolobales</taxon>
        <taxon>Sulfolobaceae</taxon>
        <taxon>Metallosphaera</taxon>
    </lineage>
</organism>
<dbReference type="SMART" id="SM00849">
    <property type="entry name" value="Lactamase_B"/>
    <property type="match status" value="1"/>
</dbReference>
<keyword evidence="2" id="KW-0378">Hydrolase</keyword>
<dbReference type="Gene3D" id="3.60.15.10">
    <property type="entry name" value="Ribonuclease Z/Hydroxyacylglutathione hydrolase-like"/>
    <property type="match status" value="1"/>
</dbReference>
<dbReference type="eggNOG" id="arCOG00500">
    <property type="taxonomic scope" value="Archaea"/>
</dbReference>
<dbReference type="Pfam" id="PF12706">
    <property type="entry name" value="Lactamase_B_2"/>
    <property type="match status" value="1"/>
</dbReference>
<proteinExistence type="predicted"/>
<evidence type="ECO:0000313" key="3">
    <source>
        <dbReference type="Proteomes" id="UP000003980"/>
    </source>
</evidence>
<dbReference type="EMBL" id="JH597768">
    <property type="protein sequence ID" value="EHP69281.1"/>
    <property type="molecule type" value="Genomic_DNA"/>
</dbReference>
<dbReference type="OrthoDB" id="73420at2157"/>
<dbReference type="InterPro" id="IPR036866">
    <property type="entry name" value="RibonucZ/Hydroxyglut_hydro"/>
</dbReference>
<evidence type="ECO:0000259" key="1">
    <source>
        <dbReference type="SMART" id="SM00849"/>
    </source>
</evidence>
<keyword evidence="3" id="KW-1185">Reference proteome</keyword>
<dbReference type="AlphaFoldDB" id="H2C654"/>
<dbReference type="PANTHER" id="PTHR46018:SF2">
    <property type="entry name" value="ZINC PHOSPHODIESTERASE ELAC PROTEIN 1"/>
    <property type="match status" value="1"/>
</dbReference>
<dbReference type="STRING" id="671065.MetMK1DRAFT_00020300"/>
<name>H2C654_9CREN</name>
<dbReference type="PANTHER" id="PTHR46018">
    <property type="entry name" value="ZINC PHOSPHODIESTERASE ELAC PROTEIN 1"/>
    <property type="match status" value="1"/>
</dbReference>
<dbReference type="InterPro" id="IPR001279">
    <property type="entry name" value="Metallo-B-lactamas"/>
</dbReference>
<gene>
    <name evidence="2" type="ORF">MetMK1DRAFT_00020300</name>
</gene>
<dbReference type="HOGENOM" id="CLU_031317_3_2_2"/>
<dbReference type="RefSeq" id="WP_009073170.1">
    <property type="nucleotide sequence ID" value="NZ_JH597768.1"/>
</dbReference>
<evidence type="ECO:0000313" key="2">
    <source>
        <dbReference type="EMBL" id="EHP69281.1"/>
    </source>
</evidence>
<dbReference type="Proteomes" id="UP000003980">
    <property type="component" value="Unassembled WGS sequence"/>
</dbReference>
<sequence>MRVILLGTGAGSTVGSSRFKSGVLVESGEDKVLLDFGSGVSMRLEDMNKIPRAVFITHLHVDHFSGIFDHLVQRAIQGLPDIRVYSPPGFLEVLSSYKRAGNQISAEVREDGLPQGGEGELEVYSVGACHKIYAVSYIITDGRKRILYSGDTSEPCEDVLRESRKVDLVIHEASCLENCKQWGHTSLKEVLEMFNKPVITHIPAQLSKKFEELTGDRGILAKDGLVIDV</sequence>
<protein>
    <submittedName>
        <fullName evidence="2">Metal-dependent hydrolase, beta-lactamase superfamily III</fullName>
    </submittedName>
</protein>
<dbReference type="GO" id="GO:0042781">
    <property type="term" value="F:3'-tRNA processing endoribonuclease activity"/>
    <property type="evidence" value="ECO:0007669"/>
    <property type="project" value="TreeGrafter"/>
</dbReference>